<gene>
    <name evidence="2" type="ORF">SAMN05421762_2603</name>
</gene>
<evidence type="ECO:0000313" key="2">
    <source>
        <dbReference type="EMBL" id="SFC89052.1"/>
    </source>
</evidence>
<proteinExistence type="predicted"/>
<accession>A0A1I1MVX0</accession>
<protein>
    <recommendedName>
        <fullName evidence="4">Cell division protein FtsL</fullName>
    </recommendedName>
</protein>
<evidence type="ECO:0008006" key="4">
    <source>
        <dbReference type="Google" id="ProtNLM"/>
    </source>
</evidence>
<evidence type="ECO:0000313" key="3">
    <source>
        <dbReference type="Proteomes" id="UP000231644"/>
    </source>
</evidence>
<dbReference type="STRING" id="517719.SAMN05421762_2603"/>
<dbReference type="OrthoDB" id="7165680at2"/>
<feature type="coiled-coil region" evidence="1">
    <location>
        <begin position="27"/>
        <end position="54"/>
    </location>
</feature>
<reference evidence="2 3" key="1">
    <citation type="submission" date="2016-10" db="EMBL/GenBank/DDBJ databases">
        <authorList>
            <person name="de Groot N.N."/>
        </authorList>
    </citation>
    <scope>NUCLEOTIDE SEQUENCE [LARGE SCALE GENOMIC DNA]</scope>
    <source>
        <strain evidence="2 3">DSM 29619</strain>
    </source>
</reference>
<organism evidence="2 3">
    <name type="scientific">Pseudooceanicola nitratireducens</name>
    <dbReference type="NCBI Taxonomy" id="517719"/>
    <lineage>
        <taxon>Bacteria</taxon>
        <taxon>Pseudomonadati</taxon>
        <taxon>Pseudomonadota</taxon>
        <taxon>Alphaproteobacteria</taxon>
        <taxon>Rhodobacterales</taxon>
        <taxon>Paracoccaceae</taxon>
        <taxon>Pseudooceanicola</taxon>
    </lineage>
</organism>
<sequence>MRTLLYILSFAALFGLGFWAYQENYRTKQIVNETERLQQEIANARARLGVLRAEWAYLNRPDRLRELAELNFSPLALLPMTPDQFGRTDQVEYPVPAPEPDLIINNPVEVSTLSMDAAQGTALQGAEAEDRP</sequence>
<keyword evidence="1" id="KW-0175">Coiled coil</keyword>
<dbReference type="Proteomes" id="UP000231644">
    <property type="component" value="Unassembled WGS sequence"/>
</dbReference>
<keyword evidence="3" id="KW-1185">Reference proteome</keyword>
<dbReference type="EMBL" id="FOLX01000001">
    <property type="protein sequence ID" value="SFC89052.1"/>
    <property type="molecule type" value="Genomic_DNA"/>
</dbReference>
<evidence type="ECO:0000256" key="1">
    <source>
        <dbReference type="SAM" id="Coils"/>
    </source>
</evidence>
<dbReference type="RefSeq" id="WP_093447339.1">
    <property type="nucleotide sequence ID" value="NZ_CAXQIN010000131.1"/>
</dbReference>
<dbReference type="AlphaFoldDB" id="A0A1I1MVX0"/>
<name>A0A1I1MVX0_9RHOB</name>